<accession>A0A7G6Y6J8</accession>
<reference evidence="3" key="1">
    <citation type="submission" date="2019-09" db="EMBL/GenBank/DDBJ databases">
        <title>Antimicrobial potential of Antarctic Bacteria.</title>
        <authorList>
            <person name="Benaud N."/>
            <person name="Edwards R.J."/>
            <person name="Ferrari B.C."/>
        </authorList>
    </citation>
    <scope>NUCLEOTIDE SEQUENCE [LARGE SCALE GENOMIC DNA]</scope>
    <source>
        <strain evidence="3">INR9</strain>
    </source>
</reference>
<dbReference type="RefSeq" id="WP_185277283.1">
    <property type="nucleotide sequence ID" value="NZ_CP043641.1"/>
</dbReference>
<dbReference type="InterPro" id="IPR028973">
    <property type="entry name" value="PhnB-like"/>
</dbReference>
<name>A0A7G6Y6J8_9MICO</name>
<gene>
    <name evidence="2" type="ORF">F1C12_02480</name>
</gene>
<dbReference type="EMBL" id="CP043641">
    <property type="protein sequence ID" value="QNE34113.1"/>
    <property type="molecule type" value="Genomic_DNA"/>
</dbReference>
<evidence type="ECO:0000313" key="2">
    <source>
        <dbReference type="EMBL" id="QNE34113.1"/>
    </source>
</evidence>
<dbReference type="SUPFAM" id="SSF54593">
    <property type="entry name" value="Glyoxalase/Bleomycin resistance protein/Dihydroxybiphenyl dioxygenase"/>
    <property type="match status" value="1"/>
</dbReference>
<dbReference type="KEGG" id="lse:F1C12_02480"/>
<sequence>MQKVRTFLWYDGQAEAATSHYVSLVPDSRILSVDRLGEGDSIVLVTFELGGIEYVALDGGPLYSFTEAASIMVVCDDQEEVDRLWDGLTADGGEPGPCGWLKDRWGLSWQIVPRALLELQQDPDRERAGRANAAMLTMGKIDIAALYAAADAG</sequence>
<dbReference type="PANTHER" id="PTHR33990">
    <property type="entry name" value="PROTEIN YJDN-RELATED"/>
    <property type="match status" value="1"/>
</dbReference>
<dbReference type="PANTHER" id="PTHR33990:SF2">
    <property type="entry name" value="PHNB-LIKE DOMAIN-CONTAINING PROTEIN"/>
    <property type="match status" value="1"/>
</dbReference>
<dbReference type="InterPro" id="IPR009725">
    <property type="entry name" value="3_dmu_93_MTrfase"/>
</dbReference>
<evidence type="ECO:0000259" key="1">
    <source>
        <dbReference type="Pfam" id="PF06983"/>
    </source>
</evidence>
<feature type="domain" description="PhnB-like" evidence="1">
    <location>
        <begin position="2"/>
        <end position="112"/>
    </location>
</feature>
<organism evidence="2 3">
    <name type="scientific">Leifsonia shinshuensis</name>
    <dbReference type="NCBI Taxonomy" id="150026"/>
    <lineage>
        <taxon>Bacteria</taxon>
        <taxon>Bacillati</taxon>
        <taxon>Actinomycetota</taxon>
        <taxon>Actinomycetes</taxon>
        <taxon>Micrococcales</taxon>
        <taxon>Microbacteriaceae</taxon>
        <taxon>Leifsonia</taxon>
    </lineage>
</organism>
<protein>
    <submittedName>
        <fullName evidence="2">VOC family protein</fullName>
    </submittedName>
</protein>
<dbReference type="Proteomes" id="UP000515511">
    <property type="component" value="Chromosome"/>
</dbReference>
<dbReference type="Pfam" id="PF06983">
    <property type="entry name" value="3-dmu-9_3-mt"/>
    <property type="match status" value="1"/>
</dbReference>
<evidence type="ECO:0000313" key="3">
    <source>
        <dbReference type="Proteomes" id="UP000515511"/>
    </source>
</evidence>
<dbReference type="PIRSF" id="PIRSF021700">
    <property type="entry name" value="3_dmu_93_MTrfase"/>
    <property type="match status" value="1"/>
</dbReference>
<dbReference type="Gene3D" id="3.10.180.10">
    <property type="entry name" value="2,3-Dihydroxybiphenyl 1,2-Dioxygenase, domain 1"/>
    <property type="match status" value="1"/>
</dbReference>
<dbReference type="AlphaFoldDB" id="A0A7G6Y6J8"/>
<dbReference type="CDD" id="cd06588">
    <property type="entry name" value="PhnB_like"/>
    <property type="match status" value="1"/>
</dbReference>
<proteinExistence type="predicted"/>
<dbReference type="InterPro" id="IPR029068">
    <property type="entry name" value="Glyas_Bleomycin-R_OHBP_Dase"/>
</dbReference>